<dbReference type="InterPro" id="IPR050902">
    <property type="entry name" value="ABC_Transporter_SBP"/>
</dbReference>
<name>Q5JI22_THEKO</name>
<dbReference type="FunCoup" id="Q5JI22">
    <property type="interactions" value="2"/>
</dbReference>
<dbReference type="Gene3D" id="3.40.50.1980">
    <property type="entry name" value="Nitrogenase molybdenum iron protein domain"/>
    <property type="match status" value="2"/>
</dbReference>
<gene>
    <name evidence="4" type="ordered locus">TK0865</name>
</gene>
<dbReference type="NCBIfam" id="NF038402">
    <property type="entry name" value="TroA_like"/>
    <property type="match status" value="1"/>
</dbReference>
<dbReference type="GeneID" id="78447380"/>
<dbReference type="InterPro" id="IPR054828">
    <property type="entry name" value="Vit_B12_bind_prot"/>
</dbReference>
<evidence type="ECO:0000313" key="4">
    <source>
        <dbReference type="EMBL" id="BAD85054.1"/>
    </source>
</evidence>
<evidence type="ECO:0000256" key="2">
    <source>
        <dbReference type="SAM" id="MobiDB-lite"/>
    </source>
</evidence>
<dbReference type="InParanoid" id="Q5JI22"/>
<dbReference type="PANTHER" id="PTHR30535:SF34">
    <property type="entry name" value="MOLYBDATE-BINDING PROTEIN MOLA"/>
    <property type="match status" value="1"/>
</dbReference>
<feature type="compositionally biased region" description="Low complexity" evidence="2">
    <location>
        <begin position="27"/>
        <end position="59"/>
    </location>
</feature>
<dbReference type="eggNOG" id="arCOG04233">
    <property type="taxonomic scope" value="Archaea"/>
</dbReference>
<protein>
    <submittedName>
        <fullName evidence="4">Probable vitamin B12 transport protein</fullName>
    </submittedName>
</protein>
<dbReference type="AlphaFoldDB" id="Q5JI22"/>
<dbReference type="HOGENOM" id="CLU_038034_2_5_2"/>
<keyword evidence="5" id="KW-1185">Reference proteome</keyword>
<dbReference type="PhylomeDB" id="Q5JI22"/>
<reference evidence="4 5" key="1">
    <citation type="journal article" date="2005" name="Genome Res.">
        <title>Complete genome sequence of the hyperthermophilic archaeon Thermococcus kodakaraensis KOD1 and comparison with Pyrococcus genomes.</title>
        <authorList>
            <person name="Fukui T."/>
            <person name="Atomi H."/>
            <person name="Kanai T."/>
            <person name="Matsumi R."/>
            <person name="Fujiwara S."/>
            <person name="Imanaka T."/>
        </authorList>
    </citation>
    <scope>NUCLEOTIDE SEQUENCE [LARGE SCALE GENOMIC DNA]</scope>
    <source>
        <strain evidence="5">ATCC BAA-918 / JCM 12380 / KOD1</strain>
    </source>
</reference>
<dbReference type="SUPFAM" id="SSF53807">
    <property type="entry name" value="Helical backbone' metal receptor"/>
    <property type="match status" value="1"/>
</dbReference>
<dbReference type="Proteomes" id="UP000000536">
    <property type="component" value="Chromosome"/>
</dbReference>
<evidence type="ECO:0000313" key="5">
    <source>
        <dbReference type="Proteomes" id="UP000000536"/>
    </source>
</evidence>
<evidence type="ECO:0000256" key="1">
    <source>
        <dbReference type="ARBA" id="ARBA00022729"/>
    </source>
</evidence>
<dbReference type="KEGG" id="tko:TK0865"/>
<dbReference type="RefSeq" id="WP_011249816.1">
    <property type="nucleotide sequence ID" value="NC_006624.1"/>
</dbReference>
<dbReference type="EnsemblBacteria" id="BAD85054">
    <property type="protein sequence ID" value="BAD85054"/>
    <property type="gene ID" value="TK0865"/>
</dbReference>
<feature type="region of interest" description="Disordered" evidence="2">
    <location>
        <begin position="25"/>
        <end position="61"/>
    </location>
</feature>
<dbReference type="STRING" id="69014.TK0865"/>
<dbReference type="CDD" id="cd01143">
    <property type="entry name" value="YvrC"/>
    <property type="match status" value="1"/>
</dbReference>
<dbReference type="PROSITE" id="PS50983">
    <property type="entry name" value="FE_B12_PBP"/>
    <property type="match status" value="1"/>
</dbReference>
<organism evidence="4 5">
    <name type="scientific">Thermococcus kodakarensis (strain ATCC BAA-918 / JCM 12380 / KOD1)</name>
    <name type="common">Pyrococcus kodakaraensis (strain KOD1)</name>
    <dbReference type="NCBI Taxonomy" id="69014"/>
    <lineage>
        <taxon>Archaea</taxon>
        <taxon>Methanobacteriati</taxon>
        <taxon>Methanobacteriota</taxon>
        <taxon>Thermococci</taxon>
        <taxon>Thermococcales</taxon>
        <taxon>Thermococcaceae</taxon>
        <taxon>Thermococcus</taxon>
    </lineage>
</organism>
<sequence length="351" mass="38123">MKKTKLFGALLLVAIVFVSGCIGGSGSSTTPSQTQSTSTPSATLSTTPSSTQTPTETATKSCECPKAKPYYPLTITDFAGRNVTIEKEPKRIVSLAPSITETLYFLGALDRVIGVTKFDDYPPGVQEGRKIIGGFSDPNIEVIASLEPDLIIGTSMHLQYLDQLEKIAPVIILDPKNMDEVYEAVELLGKVLNQSERAEGVVEFMKAEVADVQFRVSNKTRPKVLFISWWNPLYVPGNGTFQDSLIELAGGENVFHDATSWAQVSLEEAVARNPEIIILSAHAGATIDDICNSPLADTDAVKNGRIYFVSDDNAISRPGPRLVEALEELSYFIHPEAYGYNFQPVTCPVEG</sequence>
<dbReference type="PANTHER" id="PTHR30535">
    <property type="entry name" value="VITAMIN B12-BINDING PROTEIN"/>
    <property type="match status" value="1"/>
</dbReference>
<dbReference type="OrthoDB" id="24039at2157"/>
<evidence type="ECO:0000259" key="3">
    <source>
        <dbReference type="PROSITE" id="PS50983"/>
    </source>
</evidence>
<dbReference type="Pfam" id="PF01497">
    <property type="entry name" value="Peripla_BP_2"/>
    <property type="match status" value="1"/>
</dbReference>
<dbReference type="InterPro" id="IPR002491">
    <property type="entry name" value="ABC_transptr_periplasmic_BD"/>
</dbReference>
<accession>Q5JI22</accession>
<feature type="domain" description="Fe/B12 periplasmic-binding" evidence="3">
    <location>
        <begin position="91"/>
        <end position="337"/>
    </location>
</feature>
<dbReference type="PATRIC" id="fig|69014.16.peg.844"/>
<dbReference type="PROSITE" id="PS51257">
    <property type="entry name" value="PROKAR_LIPOPROTEIN"/>
    <property type="match status" value="1"/>
</dbReference>
<dbReference type="EMBL" id="AP006878">
    <property type="protein sequence ID" value="BAD85054.1"/>
    <property type="molecule type" value="Genomic_DNA"/>
</dbReference>
<keyword evidence="1" id="KW-0732">Signal</keyword>
<proteinExistence type="predicted"/>